<comment type="caution">
    <text evidence="2">The sequence shown here is derived from an EMBL/GenBank/DDBJ whole genome shotgun (WGS) entry which is preliminary data.</text>
</comment>
<evidence type="ECO:0000259" key="1">
    <source>
        <dbReference type="Pfam" id="PF13229"/>
    </source>
</evidence>
<reference evidence="2" key="1">
    <citation type="journal article" date="2014" name="Front. Microbiol.">
        <title>High frequency of phylogenetically diverse reductive dehalogenase-homologous genes in deep subseafloor sedimentary metagenomes.</title>
        <authorList>
            <person name="Kawai M."/>
            <person name="Futagami T."/>
            <person name="Toyoda A."/>
            <person name="Takaki Y."/>
            <person name="Nishi S."/>
            <person name="Hori S."/>
            <person name="Arai W."/>
            <person name="Tsubouchi T."/>
            <person name="Morono Y."/>
            <person name="Uchiyama I."/>
            <person name="Ito T."/>
            <person name="Fujiyama A."/>
            <person name="Inagaki F."/>
            <person name="Takami H."/>
        </authorList>
    </citation>
    <scope>NUCLEOTIDE SEQUENCE</scope>
    <source>
        <strain evidence="2">Expedition CK06-06</strain>
    </source>
</reference>
<dbReference type="Gene3D" id="2.160.20.10">
    <property type="entry name" value="Single-stranded right-handed beta-helix, Pectin lyase-like"/>
    <property type="match status" value="1"/>
</dbReference>
<organism evidence="2">
    <name type="scientific">marine sediment metagenome</name>
    <dbReference type="NCBI Taxonomy" id="412755"/>
    <lineage>
        <taxon>unclassified sequences</taxon>
        <taxon>metagenomes</taxon>
        <taxon>ecological metagenomes</taxon>
    </lineage>
</organism>
<sequence length="58" mass="6567">MGNLIHDNLGQGISIDNQCYDIKILKNSITNNRGCGIQVIYTDYYAFDPNQNITTIMQ</sequence>
<dbReference type="AlphaFoldDB" id="X1EV05"/>
<protein>
    <recommendedName>
        <fullName evidence="1">Right handed beta helix domain-containing protein</fullName>
    </recommendedName>
</protein>
<feature type="domain" description="Right handed beta helix" evidence="1">
    <location>
        <begin position="2"/>
        <end position="50"/>
    </location>
</feature>
<feature type="non-terminal residue" evidence="2">
    <location>
        <position position="58"/>
    </location>
</feature>
<dbReference type="Pfam" id="PF13229">
    <property type="entry name" value="Beta_helix"/>
    <property type="match status" value="1"/>
</dbReference>
<dbReference type="InterPro" id="IPR039448">
    <property type="entry name" value="Beta_helix"/>
</dbReference>
<proteinExistence type="predicted"/>
<gene>
    <name evidence="2" type="ORF">S01H4_59940</name>
</gene>
<evidence type="ECO:0000313" key="2">
    <source>
        <dbReference type="EMBL" id="GAH12448.1"/>
    </source>
</evidence>
<dbReference type="InterPro" id="IPR012334">
    <property type="entry name" value="Pectin_lyas_fold"/>
</dbReference>
<name>X1EV05_9ZZZZ</name>
<dbReference type="InterPro" id="IPR011050">
    <property type="entry name" value="Pectin_lyase_fold/virulence"/>
</dbReference>
<dbReference type="EMBL" id="BART01035242">
    <property type="protein sequence ID" value="GAH12448.1"/>
    <property type="molecule type" value="Genomic_DNA"/>
</dbReference>
<accession>X1EV05</accession>
<dbReference type="SUPFAM" id="SSF51126">
    <property type="entry name" value="Pectin lyase-like"/>
    <property type="match status" value="1"/>
</dbReference>